<feature type="domain" description="CBM-cenC" evidence="4">
    <location>
        <begin position="90"/>
        <end position="213"/>
    </location>
</feature>
<sequence>MQRPLLLAAISAVLSAAGVAAAPRQPCPRVSSVVSTSVASPSSSVTPSTIAPSEPVSSTIIPAPTSVSADPVISSTSVSSSTSALPSPTNIVLNSGFEDETNINWDLHLPDGMTGTFGRVPFVHSGTRGVVIIAKAAVSGYISQRITVKPHTTYSFSAWVATSSLNTGCDVTYYIGTPDGTGQTQVLATVPSAKLGAYIQSTATYTSGDETDVSINAMVTCPQPPGTRGFYFDDITLTS</sequence>
<comment type="caution">
    <text evidence="5">The sequence shown here is derived from an EMBL/GenBank/DDBJ whole genome shotgun (WGS) entry which is preliminary data.</text>
</comment>
<accession>A0AAD4EPY8</accession>
<dbReference type="Pfam" id="PF02018">
    <property type="entry name" value="CBM_4_9"/>
    <property type="match status" value="1"/>
</dbReference>
<feature type="chain" id="PRO_5042229889" description="CBM-cenC domain-containing protein" evidence="3">
    <location>
        <begin position="22"/>
        <end position="239"/>
    </location>
</feature>
<name>A0AAD4EPY8_9PEZI</name>
<reference evidence="5" key="1">
    <citation type="submission" date="2023-02" db="EMBL/GenBank/DDBJ databases">
        <authorList>
            <person name="Palmer J.M."/>
        </authorList>
    </citation>
    <scope>NUCLEOTIDE SEQUENCE</scope>
    <source>
        <strain evidence="5">FW57</strain>
    </source>
</reference>
<evidence type="ECO:0000313" key="6">
    <source>
        <dbReference type="Proteomes" id="UP001197093"/>
    </source>
</evidence>
<feature type="region of interest" description="Disordered" evidence="2">
    <location>
        <begin position="38"/>
        <end position="57"/>
    </location>
</feature>
<evidence type="ECO:0000313" key="5">
    <source>
        <dbReference type="EMBL" id="KAG7285343.1"/>
    </source>
</evidence>
<dbReference type="InterPro" id="IPR003305">
    <property type="entry name" value="CenC_carb-bd"/>
</dbReference>
<gene>
    <name evidence="5" type="ORF">NEMBOFW57_009965</name>
</gene>
<keyword evidence="6" id="KW-1185">Reference proteome</keyword>
<evidence type="ECO:0000259" key="4">
    <source>
        <dbReference type="Pfam" id="PF02018"/>
    </source>
</evidence>
<dbReference type="GO" id="GO:0016798">
    <property type="term" value="F:hydrolase activity, acting on glycosyl bonds"/>
    <property type="evidence" value="ECO:0007669"/>
    <property type="project" value="InterPro"/>
</dbReference>
<dbReference type="AlphaFoldDB" id="A0AAD4EPY8"/>
<dbReference type="SUPFAM" id="SSF49785">
    <property type="entry name" value="Galactose-binding domain-like"/>
    <property type="match status" value="1"/>
</dbReference>
<keyword evidence="3" id="KW-0732">Signal</keyword>
<keyword evidence="1" id="KW-0378">Hydrolase</keyword>
<evidence type="ECO:0000256" key="2">
    <source>
        <dbReference type="SAM" id="MobiDB-lite"/>
    </source>
</evidence>
<dbReference type="InterPro" id="IPR008979">
    <property type="entry name" value="Galactose-bd-like_sf"/>
</dbReference>
<evidence type="ECO:0000256" key="3">
    <source>
        <dbReference type="SAM" id="SignalP"/>
    </source>
</evidence>
<dbReference type="EMBL" id="JAHCVI010000005">
    <property type="protein sequence ID" value="KAG7285343.1"/>
    <property type="molecule type" value="Genomic_DNA"/>
</dbReference>
<organism evidence="5 6">
    <name type="scientific">Staphylotrichum longicolle</name>
    <dbReference type="NCBI Taxonomy" id="669026"/>
    <lineage>
        <taxon>Eukaryota</taxon>
        <taxon>Fungi</taxon>
        <taxon>Dikarya</taxon>
        <taxon>Ascomycota</taxon>
        <taxon>Pezizomycotina</taxon>
        <taxon>Sordariomycetes</taxon>
        <taxon>Sordariomycetidae</taxon>
        <taxon>Sordariales</taxon>
        <taxon>Chaetomiaceae</taxon>
        <taxon>Staphylotrichum</taxon>
    </lineage>
</organism>
<protein>
    <recommendedName>
        <fullName evidence="4">CBM-cenC domain-containing protein</fullName>
    </recommendedName>
</protein>
<dbReference type="Proteomes" id="UP001197093">
    <property type="component" value="Unassembled WGS sequence"/>
</dbReference>
<feature type="signal peptide" evidence="3">
    <location>
        <begin position="1"/>
        <end position="21"/>
    </location>
</feature>
<dbReference type="Gene3D" id="2.60.120.260">
    <property type="entry name" value="Galactose-binding domain-like"/>
    <property type="match status" value="1"/>
</dbReference>
<proteinExistence type="predicted"/>
<feature type="compositionally biased region" description="Low complexity" evidence="2">
    <location>
        <begin position="38"/>
        <end position="53"/>
    </location>
</feature>
<evidence type="ECO:0000256" key="1">
    <source>
        <dbReference type="ARBA" id="ARBA00022801"/>
    </source>
</evidence>